<dbReference type="SUPFAM" id="SSF53850">
    <property type="entry name" value="Periplasmic binding protein-like II"/>
    <property type="match status" value="1"/>
</dbReference>
<dbReference type="Proteomes" id="UP001055125">
    <property type="component" value="Unassembled WGS sequence"/>
</dbReference>
<dbReference type="InterPro" id="IPR039424">
    <property type="entry name" value="SBP_5"/>
</dbReference>
<dbReference type="EMBL" id="BPQP01000059">
    <property type="protein sequence ID" value="GJD96338.1"/>
    <property type="molecule type" value="Genomic_DNA"/>
</dbReference>
<dbReference type="InterPro" id="IPR030678">
    <property type="entry name" value="Peptide/Ni-bd"/>
</dbReference>
<dbReference type="Gene3D" id="3.10.105.10">
    <property type="entry name" value="Dipeptide-binding Protein, Domain 3"/>
    <property type="match status" value="1"/>
</dbReference>
<evidence type="ECO:0000256" key="3">
    <source>
        <dbReference type="ARBA" id="ARBA00022729"/>
    </source>
</evidence>
<comment type="caution">
    <text evidence="5">The sequence shown here is derived from an EMBL/GenBank/DDBJ whole genome shotgun (WGS) entry which is preliminary data.</text>
</comment>
<dbReference type="PANTHER" id="PTHR30290:SF38">
    <property type="entry name" value="D,D-DIPEPTIDE-BINDING PERIPLASMIC PROTEIN DDPA-RELATED"/>
    <property type="match status" value="1"/>
</dbReference>
<keyword evidence="6" id="KW-1185">Reference proteome</keyword>
<evidence type="ECO:0000256" key="2">
    <source>
        <dbReference type="ARBA" id="ARBA00005695"/>
    </source>
</evidence>
<reference evidence="5" key="1">
    <citation type="journal article" date="2021" name="Front. Microbiol.">
        <title>Comprehensive Comparative Genomics and Phenotyping of Methylobacterium Species.</title>
        <authorList>
            <person name="Alessa O."/>
            <person name="Ogura Y."/>
            <person name="Fujitani Y."/>
            <person name="Takami H."/>
            <person name="Hayashi T."/>
            <person name="Sahin N."/>
            <person name="Tani A."/>
        </authorList>
    </citation>
    <scope>NUCLEOTIDE SEQUENCE</scope>
    <source>
        <strain evidence="5">DSM 19015</strain>
    </source>
</reference>
<comment type="subcellular location">
    <subcellularLocation>
        <location evidence="1">Periplasm</location>
    </subcellularLocation>
</comment>
<comment type="similarity">
    <text evidence="2">Belongs to the bacterial solute-binding protein 5 family.</text>
</comment>
<accession>A0ABQ4RZQ7</accession>
<dbReference type="Gene3D" id="3.90.76.10">
    <property type="entry name" value="Dipeptide-binding Protein, Domain 1"/>
    <property type="match status" value="1"/>
</dbReference>
<dbReference type="InterPro" id="IPR000914">
    <property type="entry name" value="SBP_5_dom"/>
</dbReference>
<keyword evidence="3" id="KW-0732">Signal</keyword>
<sequence>MRHDPPLEHRRNNRWMKEPMTRVVLACLVAAGLLSTPLQAQTLRFGLMEDPDALDPTLARTFTSRMVFAALCDKLVDIGPDLKPVPQLATSWNLSADEKVLTMTLRPGVKFHDGEPLDAAAAKFSIERHLKMPGSQRRGEISPIDTVEVVDDLTFRINLKTPFAPLLAQFTDRSGMMVSPKAAQALGDKFSTAPVCAGPFKFVERVPQDRIVVERFDGYWNRDQIQIKRVEFRPIPDGTVRLTNLRSGQLDLLERLAPNDLAQVKRDAKLKVGSTVELGFQSIVFNTTKDTPIGRDARVRAAFEAAIDRNAINQVVFNGEFVPGNQWVQPRNPNYLAEFPLPKRDVAKAKALLAEAGVTNPVVNLIVYANSEAPLVGQVIQAMTKEAGFDVRIQATDFTTALDLADKGNFEAYLYNWSGRPDPDGNTYSFLACKTPLNYARYCNPEADAAMAASRLSTDPDKRRAAWKTLADRVQADRPFLYLFHRRLLWAYSAKLTGFGDYPDGLVRYTGLALN</sequence>
<evidence type="ECO:0000313" key="5">
    <source>
        <dbReference type="EMBL" id="GJD96338.1"/>
    </source>
</evidence>
<organism evidence="5 6">
    <name type="scientific">Methylobacterium iners</name>
    <dbReference type="NCBI Taxonomy" id="418707"/>
    <lineage>
        <taxon>Bacteria</taxon>
        <taxon>Pseudomonadati</taxon>
        <taxon>Pseudomonadota</taxon>
        <taxon>Alphaproteobacteria</taxon>
        <taxon>Hyphomicrobiales</taxon>
        <taxon>Methylobacteriaceae</taxon>
        <taxon>Methylobacterium</taxon>
    </lineage>
</organism>
<dbReference type="PANTHER" id="PTHR30290">
    <property type="entry name" value="PERIPLASMIC BINDING COMPONENT OF ABC TRANSPORTER"/>
    <property type="match status" value="1"/>
</dbReference>
<evidence type="ECO:0000256" key="1">
    <source>
        <dbReference type="ARBA" id="ARBA00004418"/>
    </source>
</evidence>
<dbReference type="Gene3D" id="3.40.190.10">
    <property type="entry name" value="Periplasmic binding protein-like II"/>
    <property type="match status" value="1"/>
</dbReference>
<dbReference type="Pfam" id="PF00496">
    <property type="entry name" value="SBP_bac_5"/>
    <property type="match status" value="1"/>
</dbReference>
<dbReference type="CDD" id="cd08511">
    <property type="entry name" value="PBP2_NikA_DppA_OppA_like_5"/>
    <property type="match status" value="1"/>
</dbReference>
<reference evidence="5" key="2">
    <citation type="submission" date="2021-08" db="EMBL/GenBank/DDBJ databases">
        <authorList>
            <person name="Tani A."/>
            <person name="Ola A."/>
            <person name="Ogura Y."/>
            <person name="Katsura K."/>
            <person name="Hayashi T."/>
        </authorList>
    </citation>
    <scope>NUCLEOTIDE SEQUENCE</scope>
    <source>
        <strain evidence="5">DSM 19015</strain>
    </source>
</reference>
<feature type="domain" description="Solute-binding protein family 5" evidence="4">
    <location>
        <begin position="83"/>
        <end position="434"/>
    </location>
</feature>
<proteinExistence type="inferred from homology"/>
<protein>
    <submittedName>
        <fullName evidence="5">Periplasmic dipeptide transport protein</fullName>
    </submittedName>
</protein>
<name>A0ABQ4RZQ7_9HYPH</name>
<evidence type="ECO:0000313" key="6">
    <source>
        <dbReference type="Proteomes" id="UP001055125"/>
    </source>
</evidence>
<dbReference type="PIRSF" id="PIRSF002741">
    <property type="entry name" value="MppA"/>
    <property type="match status" value="1"/>
</dbReference>
<evidence type="ECO:0000259" key="4">
    <source>
        <dbReference type="Pfam" id="PF00496"/>
    </source>
</evidence>
<gene>
    <name evidence="5" type="primary">dppA_2</name>
    <name evidence="5" type="ORF">OCOJLMKI_3559</name>
</gene>